<sequence>MPYTDAFKAQMVKRMVGPGAVSAAALARQVGVSQPTLSQWLREANRLAAMPPPPEEKKPALPSAPKKWTPQEKLRVLAATQDLADEELGALLRREGLHEARLKGWQQAAAGALSGAAAELLPAKERKRLATAEKRVKELERELHRKEKALAETAALLVLEKLQAMGVSVRSVTWCKPLKTDEVRAQRTPRPQEGSE</sequence>
<name>A0A511THA7_MYXFU</name>
<dbReference type="EMBL" id="FOIB01000001">
    <property type="protein sequence ID" value="SET22561.1"/>
    <property type="molecule type" value="Genomic_DNA"/>
</dbReference>
<dbReference type="OrthoDB" id="5385584at2"/>
<evidence type="ECO:0000313" key="3">
    <source>
        <dbReference type="EMBL" id="SET22561.1"/>
    </source>
</evidence>
<dbReference type="Proteomes" id="UP000321514">
    <property type="component" value="Unassembled WGS sequence"/>
</dbReference>
<gene>
    <name evidence="2" type="ORF">MFU01_85970</name>
    <name evidence="3" type="ORF">SAMN05443572_1011509</name>
</gene>
<proteinExistence type="predicted"/>
<reference evidence="2 5" key="2">
    <citation type="submission" date="2019-07" db="EMBL/GenBank/DDBJ databases">
        <title>Whole genome shotgun sequence of Myxococcus fulvus NBRC 100333.</title>
        <authorList>
            <person name="Hosoyama A."/>
            <person name="Uohara A."/>
            <person name="Ohji S."/>
            <person name="Ichikawa N."/>
        </authorList>
    </citation>
    <scope>NUCLEOTIDE SEQUENCE [LARGE SCALE GENOMIC DNA]</scope>
    <source>
        <strain evidence="2 5">NBRC 100333</strain>
    </source>
</reference>
<dbReference type="InterPro" id="IPR009057">
    <property type="entry name" value="Homeodomain-like_sf"/>
</dbReference>
<dbReference type="InterPro" id="IPR002514">
    <property type="entry name" value="Transposase_8"/>
</dbReference>
<keyword evidence="4" id="KW-1185">Reference proteome</keyword>
<dbReference type="SUPFAM" id="SSF46689">
    <property type="entry name" value="Homeodomain-like"/>
    <property type="match status" value="1"/>
</dbReference>
<dbReference type="GO" id="GO:0006313">
    <property type="term" value="P:DNA transposition"/>
    <property type="evidence" value="ECO:0007669"/>
    <property type="project" value="InterPro"/>
</dbReference>
<dbReference type="AlphaFoldDB" id="A0A511THA7"/>
<dbReference type="GO" id="GO:0004803">
    <property type="term" value="F:transposase activity"/>
    <property type="evidence" value="ECO:0007669"/>
    <property type="project" value="InterPro"/>
</dbReference>
<reference evidence="3 4" key="1">
    <citation type="submission" date="2016-10" db="EMBL/GenBank/DDBJ databases">
        <authorList>
            <person name="Varghese N."/>
            <person name="Submissions S."/>
        </authorList>
    </citation>
    <scope>NUCLEOTIDE SEQUENCE [LARGE SCALE GENOMIC DNA]</scope>
    <source>
        <strain evidence="3 4">DSM 16525</strain>
    </source>
</reference>
<dbReference type="EMBL" id="BJXR01000090">
    <property type="protein sequence ID" value="GEN13560.1"/>
    <property type="molecule type" value="Genomic_DNA"/>
</dbReference>
<evidence type="ECO:0000313" key="2">
    <source>
        <dbReference type="EMBL" id="GEN13560.1"/>
    </source>
</evidence>
<feature type="coiled-coil region" evidence="1">
    <location>
        <begin position="122"/>
        <end position="156"/>
    </location>
</feature>
<accession>A0A511THA7</accession>
<dbReference type="InterPro" id="IPR010982">
    <property type="entry name" value="Lambda_DNA-bd_dom_sf"/>
</dbReference>
<dbReference type="GO" id="GO:0003677">
    <property type="term" value="F:DNA binding"/>
    <property type="evidence" value="ECO:0007669"/>
    <property type="project" value="InterPro"/>
</dbReference>
<keyword evidence="1" id="KW-0175">Coiled coil</keyword>
<dbReference type="Pfam" id="PF01527">
    <property type="entry name" value="HTH_Tnp_1"/>
    <property type="match status" value="1"/>
</dbReference>
<protein>
    <submittedName>
        <fullName evidence="3">Transposase</fullName>
    </submittedName>
</protein>
<comment type="caution">
    <text evidence="2">The sequence shown here is derived from an EMBL/GenBank/DDBJ whole genome shotgun (WGS) entry which is preliminary data.</text>
</comment>
<evidence type="ECO:0000313" key="4">
    <source>
        <dbReference type="Proteomes" id="UP000183760"/>
    </source>
</evidence>
<dbReference type="RefSeq" id="WP_143096971.1">
    <property type="nucleotide sequence ID" value="NZ_BJXR01000090.1"/>
</dbReference>
<evidence type="ECO:0000313" key="5">
    <source>
        <dbReference type="Proteomes" id="UP000321514"/>
    </source>
</evidence>
<dbReference type="Proteomes" id="UP000183760">
    <property type="component" value="Unassembled WGS sequence"/>
</dbReference>
<evidence type="ECO:0000256" key="1">
    <source>
        <dbReference type="SAM" id="Coils"/>
    </source>
</evidence>
<dbReference type="Gene3D" id="1.10.260.40">
    <property type="entry name" value="lambda repressor-like DNA-binding domains"/>
    <property type="match status" value="1"/>
</dbReference>
<organism evidence="2 5">
    <name type="scientific">Myxococcus fulvus</name>
    <dbReference type="NCBI Taxonomy" id="33"/>
    <lineage>
        <taxon>Bacteria</taxon>
        <taxon>Pseudomonadati</taxon>
        <taxon>Myxococcota</taxon>
        <taxon>Myxococcia</taxon>
        <taxon>Myxococcales</taxon>
        <taxon>Cystobacterineae</taxon>
        <taxon>Myxococcaceae</taxon>
        <taxon>Myxococcus</taxon>
    </lineage>
</organism>